<protein>
    <submittedName>
        <fullName evidence="1">Uncharacterized protein</fullName>
    </submittedName>
</protein>
<proteinExistence type="predicted"/>
<evidence type="ECO:0000313" key="1">
    <source>
        <dbReference type="EMBL" id="CAF0689006.1"/>
    </source>
</evidence>
<dbReference type="Proteomes" id="UP000663859">
    <property type="component" value="Unassembled WGS sequence"/>
</dbReference>
<name>A0A8J2BID6_9BACT</name>
<comment type="caution">
    <text evidence="1">The sequence shown here is derived from an EMBL/GenBank/DDBJ whole genome shotgun (WGS) entry which is preliminary data.</text>
</comment>
<keyword evidence="2" id="KW-1185">Reference proteome</keyword>
<dbReference type="EMBL" id="CAJNOB010000001">
    <property type="protein sequence ID" value="CAF0689006.1"/>
    <property type="molecule type" value="Genomic_DNA"/>
</dbReference>
<reference evidence="1" key="1">
    <citation type="submission" date="2021-02" db="EMBL/GenBank/DDBJ databases">
        <authorList>
            <person name="Cremers G."/>
            <person name="Picone N."/>
        </authorList>
    </citation>
    <scope>NUCLEOTIDE SEQUENCE</scope>
    <source>
        <strain evidence="1">PQ17</strain>
    </source>
</reference>
<dbReference type="AlphaFoldDB" id="A0A8J2BID6"/>
<sequence>MGFHRRKAEVGPNLSRKLRNGIQRVGKVKVVEERKQRKGKPQVLQEKKRPLGIVPRKLNGFLAKEDFPSGCVSLFPFPPLLFVNIFVWKKTDTPTMRDGSGLAAGARPPSHFDLLGSKDKTAGHSSCPASAIPRREPISARLRLPDGLVNPSHEFLF</sequence>
<evidence type="ECO:0000313" key="2">
    <source>
        <dbReference type="Proteomes" id="UP000663859"/>
    </source>
</evidence>
<gene>
    <name evidence="1" type="ORF">MPNT_10079</name>
</gene>
<organism evidence="1 2">
    <name type="scientific">Candidatus Methylacidithermus pantelleriae</name>
    <dbReference type="NCBI Taxonomy" id="2744239"/>
    <lineage>
        <taxon>Bacteria</taxon>
        <taxon>Pseudomonadati</taxon>
        <taxon>Verrucomicrobiota</taxon>
        <taxon>Methylacidiphilae</taxon>
        <taxon>Methylacidiphilales</taxon>
        <taxon>Methylacidiphilaceae</taxon>
        <taxon>Candidatus Methylacidithermus</taxon>
    </lineage>
</organism>
<accession>A0A8J2BID6</accession>